<evidence type="ECO:0000256" key="4">
    <source>
        <dbReference type="ARBA" id="ARBA00023014"/>
    </source>
</evidence>
<gene>
    <name evidence="6" type="ORF">KUA55_10970</name>
</gene>
<comment type="caution">
    <text evidence="6">The sequence shown here is derived from an EMBL/GenBank/DDBJ whole genome shotgun (WGS) entry which is preliminary data.</text>
</comment>
<keyword evidence="4" id="KW-0411">Iron-sulfur</keyword>
<dbReference type="RefSeq" id="WP_218326320.1">
    <property type="nucleotide sequence ID" value="NZ_JAHUZB010000004.1"/>
</dbReference>
<sequence>MDKLFQQLENHYGQQKWWDVHNQLFSVTEMVLIQNTNSVNVEKAMVNLRPYLTDLETVLSLPEDNLATLIRPSGYYKIKAKRLRAVYQWLVEHSKEIVEKIPTEDLRIELLNIYGIGNETADVMMLYLYNRPVFVADNYARRLFERLGFGKNTDYNKMRNIYQPEVNQWPANQAKEFHALIDEHCKAHCLKKPHCKNCPLLETCQYPDKDLTR</sequence>
<dbReference type="PIRSF" id="PIRSF001435">
    <property type="entry name" value="Nth"/>
    <property type="match status" value="1"/>
</dbReference>
<keyword evidence="7" id="KW-1185">Reference proteome</keyword>
<keyword evidence="2" id="KW-0479">Metal-binding</keyword>
<keyword evidence="6" id="KW-0378">Hydrolase</keyword>
<dbReference type="SMART" id="SM00478">
    <property type="entry name" value="ENDO3c"/>
    <property type="match status" value="1"/>
</dbReference>
<dbReference type="PANTHER" id="PTHR10359:SF19">
    <property type="entry name" value="DNA REPAIR GLYCOSYLASE MJ1434-RELATED"/>
    <property type="match status" value="1"/>
</dbReference>
<accession>A0ABS6TE43</accession>
<keyword evidence="1" id="KW-0004">4Fe-4S</keyword>
<reference evidence="6 7" key="1">
    <citation type="submission" date="2021-06" db="EMBL/GenBank/DDBJ databases">
        <title>Enterococcus alishanensis sp. nov., a novel lactic acid bacterium isolated from fresh coffee beans.</title>
        <authorList>
            <person name="Chen Y.-S."/>
        </authorList>
    </citation>
    <scope>NUCLEOTIDE SEQUENCE [LARGE SCALE GENOMIC DNA]</scope>
    <source>
        <strain evidence="6 7">ALS3</strain>
    </source>
</reference>
<dbReference type="InterPro" id="IPR003265">
    <property type="entry name" value="HhH-GPD_domain"/>
</dbReference>
<keyword evidence="6" id="KW-0540">Nuclease</keyword>
<organism evidence="6 7">
    <name type="scientific">Enterococcus alishanensis</name>
    <dbReference type="NCBI Taxonomy" id="1303817"/>
    <lineage>
        <taxon>Bacteria</taxon>
        <taxon>Bacillati</taxon>
        <taxon>Bacillota</taxon>
        <taxon>Bacilli</taxon>
        <taxon>Lactobacillales</taxon>
        <taxon>Enterococcaceae</taxon>
        <taxon>Enterococcus</taxon>
    </lineage>
</organism>
<evidence type="ECO:0000313" key="6">
    <source>
        <dbReference type="EMBL" id="MBV7391202.1"/>
    </source>
</evidence>
<feature type="domain" description="HhH-GPD" evidence="5">
    <location>
        <begin position="32"/>
        <end position="187"/>
    </location>
</feature>
<evidence type="ECO:0000256" key="2">
    <source>
        <dbReference type="ARBA" id="ARBA00022723"/>
    </source>
</evidence>
<dbReference type="CDD" id="cd00056">
    <property type="entry name" value="ENDO3c"/>
    <property type="match status" value="1"/>
</dbReference>
<keyword evidence="6" id="KW-0255">Endonuclease</keyword>
<dbReference type="Pfam" id="PF00730">
    <property type="entry name" value="HhH-GPD"/>
    <property type="match status" value="1"/>
</dbReference>
<evidence type="ECO:0000259" key="5">
    <source>
        <dbReference type="SMART" id="SM00478"/>
    </source>
</evidence>
<proteinExistence type="predicted"/>
<keyword evidence="3" id="KW-0408">Iron</keyword>
<evidence type="ECO:0000256" key="1">
    <source>
        <dbReference type="ARBA" id="ARBA00022485"/>
    </source>
</evidence>
<dbReference type="GO" id="GO:0004519">
    <property type="term" value="F:endonuclease activity"/>
    <property type="evidence" value="ECO:0007669"/>
    <property type="project" value="UniProtKB-KW"/>
</dbReference>
<dbReference type="Proteomes" id="UP000774130">
    <property type="component" value="Unassembled WGS sequence"/>
</dbReference>
<evidence type="ECO:0000313" key="7">
    <source>
        <dbReference type="Proteomes" id="UP000774130"/>
    </source>
</evidence>
<evidence type="ECO:0000256" key="3">
    <source>
        <dbReference type="ARBA" id="ARBA00023004"/>
    </source>
</evidence>
<dbReference type="PANTHER" id="PTHR10359">
    <property type="entry name" value="A/G-SPECIFIC ADENINE GLYCOSYLASE/ENDONUCLEASE III"/>
    <property type="match status" value="1"/>
</dbReference>
<dbReference type="EMBL" id="JAHUZB010000004">
    <property type="protein sequence ID" value="MBV7391202.1"/>
    <property type="molecule type" value="Genomic_DNA"/>
</dbReference>
<protein>
    <submittedName>
        <fullName evidence="6">Endonuclease III domain-containing protein</fullName>
    </submittedName>
</protein>
<name>A0ABS6TE43_9ENTE</name>